<reference evidence="7" key="1">
    <citation type="submission" date="2018-12" db="EMBL/GenBank/DDBJ databases">
        <authorList>
            <person name="Will S."/>
            <person name="Neumann-Schaal M."/>
            <person name="Henke P."/>
        </authorList>
    </citation>
    <scope>NUCLEOTIDE SEQUENCE</scope>
    <source>
        <strain evidence="7">PCC 7102</strain>
    </source>
</reference>
<evidence type="ECO:0000256" key="2">
    <source>
        <dbReference type="ARBA" id="ARBA00022759"/>
    </source>
</evidence>
<comment type="caution">
    <text evidence="7">The sequence shown here is derived from an EMBL/GenBank/DDBJ whole genome shotgun (WGS) entry which is preliminary data.</text>
</comment>
<dbReference type="InterPro" id="IPR036237">
    <property type="entry name" value="Xyl_isomerase-like_sf"/>
</dbReference>
<dbReference type="EMBL" id="RSCL01000001">
    <property type="protein sequence ID" value="RUT09672.1"/>
    <property type="molecule type" value="Genomic_DNA"/>
</dbReference>
<dbReference type="GO" id="GO:0016787">
    <property type="term" value="F:hydrolase activity"/>
    <property type="evidence" value="ECO:0007669"/>
    <property type="project" value="UniProtKB-KW"/>
</dbReference>
<keyword evidence="5" id="KW-0378">Hydrolase</keyword>
<dbReference type="AlphaFoldDB" id="A0A3S1CKU5"/>
<evidence type="ECO:0000256" key="3">
    <source>
        <dbReference type="ARBA" id="ARBA00022763"/>
    </source>
</evidence>
<evidence type="ECO:0000313" key="8">
    <source>
        <dbReference type="Proteomes" id="UP000271624"/>
    </source>
</evidence>
<gene>
    <name evidence="7" type="primary">uvsE</name>
    <name evidence="7" type="ORF">DSM106972_001670</name>
</gene>
<organism evidence="7 8">
    <name type="scientific">Dulcicalothrix desertica PCC 7102</name>
    <dbReference type="NCBI Taxonomy" id="232991"/>
    <lineage>
        <taxon>Bacteria</taxon>
        <taxon>Bacillati</taxon>
        <taxon>Cyanobacteriota</taxon>
        <taxon>Cyanophyceae</taxon>
        <taxon>Nostocales</taxon>
        <taxon>Calotrichaceae</taxon>
        <taxon>Dulcicalothrix</taxon>
    </lineage>
</organism>
<dbReference type="NCBIfam" id="NF002640">
    <property type="entry name" value="PRK02308.1-4"/>
    <property type="match status" value="1"/>
</dbReference>
<proteinExistence type="predicted"/>
<sequence>MSLDTDCAAPEFVKVELNGATQSQNLIMTATQIKIPRQEARRKDITPQLGLVCITFSKDVRFKTITRTRYLQLTENFKVRTLEELYRENLRRLHIALEYCHKRGIKLYRMSSGLFPLSDWEDNIGATILDNMGAELARVGQKATKLGVRVVLHPDQFVVLSSDSPLIVESSIKILTGHAHTFDLMGLPQSPWALMNIHGGKSQRTDNLVSVVSQLPHNIKNRLTFENDEHAYSSSEILEVCQRTGVPMVFDAHHHICHENLESYDDPSVAEMFYAARATWENPDWQLVHISNGEEAFKDRKHSDLINSMPEVYREAPWIEVEAKHKEDAIANLRDWWIDE</sequence>
<evidence type="ECO:0000256" key="4">
    <source>
        <dbReference type="ARBA" id="ARBA00022769"/>
    </source>
</evidence>
<dbReference type="Pfam" id="PF03851">
    <property type="entry name" value="UvdE"/>
    <property type="match status" value="1"/>
</dbReference>
<keyword evidence="4" id="KW-0228">DNA excision</keyword>
<dbReference type="Gene3D" id="3.20.20.150">
    <property type="entry name" value="Divalent-metal-dependent TIM barrel enzymes"/>
    <property type="match status" value="1"/>
</dbReference>
<evidence type="ECO:0000313" key="7">
    <source>
        <dbReference type="EMBL" id="RUT09672.1"/>
    </source>
</evidence>
<evidence type="ECO:0000256" key="5">
    <source>
        <dbReference type="ARBA" id="ARBA00022801"/>
    </source>
</evidence>
<dbReference type="SUPFAM" id="SSF51658">
    <property type="entry name" value="Xylose isomerase-like"/>
    <property type="match status" value="1"/>
</dbReference>
<reference evidence="7" key="2">
    <citation type="journal article" date="2019" name="Genome Biol. Evol.">
        <title>Day and night: Metabolic profiles and evolutionary relationships of six axenic non-marine cyanobacteria.</title>
        <authorList>
            <person name="Will S.E."/>
            <person name="Henke P."/>
            <person name="Boedeker C."/>
            <person name="Huang S."/>
            <person name="Brinkmann H."/>
            <person name="Rohde M."/>
            <person name="Jarek M."/>
            <person name="Friedl T."/>
            <person name="Seufert S."/>
            <person name="Schumacher M."/>
            <person name="Overmann J."/>
            <person name="Neumann-Schaal M."/>
            <person name="Petersen J."/>
        </authorList>
    </citation>
    <scope>NUCLEOTIDE SEQUENCE [LARGE SCALE GENOMIC DNA]</scope>
    <source>
        <strain evidence="7">PCC 7102</strain>
    </source>
</reference>
<dbReference type="GO" id="GO:0009411">
    <property type="term" value="P:response to UV"/>
    <property type="evidence" value="ECO:0007669"/>
    <property type="project" value="InterPro"/>
</dbReference>
<protein>
    <submittedName>
        <fullName evidence="7">UV DNA damage endonuclease</fullName>
    </submittedName>
</protein>
<dbReference type="PANTHER" id="PTHR31290:SF5">
    <property type="entry name" value="UV-DAMAGE ENDONUCLEASE"/>
    <property type="match status" value="1"/>
</dbReference>
<dbReference type="NCBIfam" id="TIGR00629">
    <property type="entry name" value="uvde"/>
    <property type="match status" value="1"/>
</dbReference>
<evidence type="ECO:0000256" key="6">
    <source>
        <dbReference type="ARBA" id="ARBA00023204"/>
    </source>
</evidence>
<keyword evidence="3" id="KW-0227">DNA damage</keyword>
<dbReference type="GO" id="GO:0006289">
    <property type="term" value="P:nucleotide-excision repair"/>
    <property type="evidence" value="ECO:0007669"/>
    <property type="project" value="InterPro"/>
</dbReference>
<keyword evidence="1" id="KW-0540">Nuclease</keyword>
<dbReference type="InterPro" id="IPR004601">
    <property type="entry name" value="UvdE"/>
</dbReference>
<keyword evidence="8" id="KW-1185">Reference proteome</keyword>
<keyword evidence="2 7" id="KW-0255">Endonuclease</keyword>
<dbReference type="Proteomes" id="UP000271624">
    <property type="component" value="Unassembled WGS sequence"/>
</dbReference>
<keyword evidence="6" id="KW-0234">DNA repair</keyword>
<dbReference type="GO" id="GO:0004519">
    <property type="term" value="F:endonuclease activity"/>
    <property type="evidence" value="ECO:0007669"/>
    <property type="project" value="UniProtKB-KW"/>
</dbReference>
<name>A0A3S1CKU5_9CYAN</name>
<dbReference type="PANTHER" id="PTHR31290">
    <property type="entry name" value="UV-DAMAGE ENDONUCLEASE"/>
    <property type="match status" value="1"/>
</dbReference>
<evidence type="ECO:0000256" key="1">
    <source>
        <dbReference type="ARBA" id="ARBA00022722"/>
    </source>
</evidence>
<accession>A0A3S1CKU5</accession>